<dbReference type="Proteomes" id="UP000061432">
    <property type="component" value="Chromosome"/>
</dbReference>
<dbReference type="PATRIC" id="fig|270351.10.peg.2053"/>
<proteinExistence type="predicted"/>
<evidence type="ECO:0000313" key="1">
    <source>
        <dbReference type="EMBL" id="BAQ45406.1"/>
    </source>
</evidence>
<dbReference type="KEGG" id="maqu:Maq22A_c10660"/>
<organism evidence="1 2">
    <name type="scientific">Methylobacterium aquaticum</name>
    <dbReference type="NCBI Taxonomy" id="270351"/>
    <lineage>
        <taxon>Bacteria</taxon>
        <taxon>Pseudomonadati</taxon>
        <taxon>Pseudomonadota</taxon>
        <taxon>Alphaproteobacteria</taxon>
        <taxon>Hyphomicrobiales</taxon>
        <taxon>Methylobacteriaceae</taxon>
        <taxon>Methylobacterium</taxon>
    </lineage>
</organism>
<gene>
    <name evidence="1" type="ORF">Maq22A_c10660</name>
</gene>
<accession>A0A0C6EYS8</accession>
<evidence type="ECO:0000313" key="2">
    <source>
        <dbReference type="Proteomes" id="UP000061432"/>
    </source>
</evidence>
<reference evidence="1 2" key="1">
    <citation type="journal article" date="2015" name="Genome Announc.">
        <title>Complete Genome Sequence of Methylobacterium aquaticum Strain 22A, Isolated from Racomitrium japonicum Moss.</title>
        <authorList>
            <person name="Tani A."/>
            <person name="Ogura Y."/>
            <person name="Hayashi T."/>
            <person name="Kimbara K."/>
        </authorList>
    </citation>
    <scope>NUCLEOTIDE SEQUENCE [LARGE SCALE GENOMIC DNA]</scope>
    <source>
        <strain evidence="1 2">MA-22A</strain>
    </source>
</reference>
<dbReference type="EMBL" id="AP014704">
    <property type="protein sequence ID" value="BAQ45406.1"/>
    <property type="molecule type" value="Genomic_DNA"/>
</dbReference>
<dbReference type="AlphaFoldDB" id="A0A0C6EYS8"/>
<protein>
    <submittedName>
        <fullName evidence="1">Transposase IS204/IS1001/IS1096/IS1165 family protein</fullName>
    </submittedName>
</protein>
<sequence>MIRTPPADLAAWIIQARSGTAPAIATFASGLDADLAAVRAALTEPRPDQSAQAHQVPMLRMGRPRSLERRMVLAARSTQNDRDHRSGAFPLTGDTFTAADAYLSYLVRQGQRSRSSRPTAPTSTLTASLIAGPGIDG</sequence>
<reference evidence="2" key="2">
    <citation type="submission" date="2015-01" db="EMBL/GenBank/DDBJ databases">
        <title>Complete genome sequence of Methylobacterium aquaticum strain 22A.</title>
        <authorList>
            <person name="Tani A."/>
            <person name="Ogura Y."/>
            <person name="Hayashi T."/>
        </authorList>
    </citation>
    <scope>NUCLEOTIDE SEQUENCE [LARGE SCALE GENOMIC DNA]</scope>
    <source>
        <strain evidence="2">MA-22A</strain>
    </source>
</reference>
<name>A0A0C6EYS8_9HYPH</name>